<dbReference type="Proteomes" id="UP000265520">
    <property type="component" value="Unassembled WGS sequence"/>
</dbReference>
<name>A0A392ULF9_9FABA</name>
<protein>
    <submittedName>
        <fullName evidence="2">Uncharacterized protein</fullName>
    </submittedName>
</protein>
<keyword evidence="3" id="KW-1185">Reference proteome</keyword>
<dbReference type="EMBL" id="LXQA010861399">
    <property type="protein sequence ID" value="MCI74459.1"/>
    <property type="molecule type" value="Genomic_DNA"/>
</dbReference>
<evidence type="ECO:0000313" key="2">
    <source>
        <dbReference type="EMBL" id="MCI74459.1"/>
    </source>
</evidence>
<proteinExistence type="predicted"/>
<feature type="region of interest" description="Disordered" evidence="1">
    <location>
        <begin position="1"/>
        <end position="37"/>
    </location>
</feature>
<evidence type="ECO:0000256" key="1">
    <source>
        <dbReference type="SAM" id="MobiDB-lite"/>
    </source>
</evidence>
<evidence type="ECO:0000313" key="3">
    <source>
        <dbReference type="Proteomes" id="UP000265520"/>
    </source>
</evidence>
<comment type="caution">
    <text evidence="2">The sequence shown here is derived from an EMBL/GenBank/DDBJ whole genome shotgun (WGS) entry which is preliminary data.</text>
</comment>
<reference evidence="2 3" key="1">
    <citation type="journal article" date="2018" name="Front. Plant Sci.">
        <title>Red Clover (Trifolium pratense) and Zigzag Clover (T. medium) - A Picture of Genomic Similarities and Differences.</title>
        <authorList>
            <person name="Dluhosova J."/>
            <person name="Istvanek J."/>
            <person name="Nedelnik J."/>
            <person name="Repkova J."/>
        </authorList>
    </citation>
    <scope>NUCLEOTIDE SEQUENCE [LARGE SCALE GENOMIC DNA]</scope>
    <source>
        <strain evidence="3">cv. 10/8</strain>
        <tissue evidence="2">Leaf</tissue>
    </source>
</reference>
<accession>A0A392ULF9</accession>
<dbReference type="AlphaFoldDB" id="A0A392ULF9"/>
<organism evidence="2 3">
    <name type="scientific">Trifolium medium</name>
    <dbReference type="NCBI Taxonomy" id="97028"/>
    <lineage>
        <taxon>Eukaryota</taxon>
        <taxon>Viridiplantae</taxon>
        <taxon>Streptophyta</taxon>
        <taxon>Embryophyta</taxon>
        <taxon>Tracheophyta</taxon>
        <taxon>Spermatophyta</taxon>
        <taxon>Magnoliopsida</taxon>
        <taxon>eudicotyledons</taxon>
        <taxon>Gunneridae</taxon>
        <taxon>Pentapetalae</taxon>
        <taxon>rosids</taxon>
        <taxon>fabids</taxon>
        <taxon>Fabales</taxon>
        <taxon>Fabaceae</taxon>
        <taxon>Papilionoideae</taxon>
        <taxon>50 kb inversion clade</taxon>
        <taxon>NPAAA clade</taxon>
        <taxon>Hologalegina</taxon>
        <taxon>IRL clade</taxon>
        <taxon>Trifolieae</taxon>
        <taxon>Trifolium</taxon>
    </lineage>
</organism>
<feature type="compositionally biased region" description="Basic and acidic residues" evidence="1">
    <location>
        <begin position="1"/>
        <end position="30"/>
    </location>
</feature>
<sequence length="37" mass="4118">MGDRKVKGQDRAKPYDNRGKKGDESSDGKKNNSGQCY</sequence>
<feature type="non-terminal residue" evidence="2">
    <location>
        <position position="37"/>
    </location>
</feature>